<dbReference type="GO" id="GO:0005737">
    <property type="term" value="C:cytoplasm"/>
    <property type="evidence" value="ECO:0007669"/>
    <property type="project" value="TreeGrafter"/>
</dbReference>
<dbReference type="AlphaFoldDB" id="M7N7X7"/>
<feature type="domain" description="Peptide methionine sulphoxide reductase MsrA" evidence="5">
    <location>
        <begin position="14"/>
        <end position="120"/>
    </location>
</feature>
<dbReference type="Pfam" id="PF01625">
    <property type="entry name" value="PMSR"/>
    <property type="match status" value="1"/>
</dbReference>
<dbReference type="PATRIC" id="fig|1279009.4.peg.1549"/>
<dbReference type="InterPro" id="IPR002569">
    <property type="entry name" value="Met_Sox_Rdtase_MsrA_dom"/>
</dbReference>
<dbReference type="EC" id="1.8.4.11" evidence="1"/>
<comment type="catalytic activity">
    <reaction evidence="3">
        <text>L-methionyl-[protein] + [thioredoxin]-disulfide + H2O = L-methionyl-(S)-S-oxide-[protein] + [thioredoxin]-dithiol</text>
        <dbReference type="Rhea" id="RHEA:14217"/>
        <dbReference type="Rhea" id="RHEA-COMP:10698"/>
        <dbReference type="Rhea" id="RHEA-COMP:10700"/>
        <dbReference type="Rhea" id="RHEA-COMP:12313"/>
        <dbReference type="Rhea" id="RHEA-COMP:12315"/>
        <dbReference type="ChEBI" id="CHEBI:15377"/>
        <dbReference type="ChEBI" id="CHEBI:16044"/>
        <dbReference type="ChEBI" id="CHEBI:29950"/>
        <dbReference type="ChEBI" id="CHEBI:44120"/>
        <dbReference type="ChEBI" id="CHEBI:50058"/>
        <dbReference type="EC" id="1.8.4.11"/>
    </reaction>
</comment>
<dbReference type="OrthoDB" id="4174719at2"/>
<gene>
    <name evidence="6" type="primary">msrA</name>
    <name evidence="6" type="ORF">ADICEAN_01530</name>
</gene>
<evidence type="ECO:0000259" key="5">
    <source>
        <dbReference type="Pfam" id="PF01625"/>
    </source>
</evidence>
<evidence type="ECO:0000256" key="2">
    <source>
        <dbReference type="ARBA" id="ARBA00023002"/>
    </source>
</evidence>
<reference evidence="6 7" key="1">
    <citation type="journal article" date="2013" name="Genome Announc.">
        <title>Draft Genome Sequence of Cesiribacter andamanensis Strain AMV16T, Isolated from a Soil Sample from a Mud Volcano in the Andaman Islands, India.</title>
        <authorList>
            <person name="Shivaji S."/>
            <person name="Ara S."/>
            <person name="Begum Z."/>
            <person name="Srinivas T.N."/>
            <person name="Singh A."/>
            <person name="Kumar Pinnaka A."/>
        </authorList>
    </citation>
    <scope>NUCLEOTIDE SEQUENCE [LARGE SCALE GENOMIC DNA]</scope>
    <source>
        <strain evidence="6 7">AMV16</strain>
    </source>
</reference>
<evidence type="ECO:0000256" key="4">
    <source>
        <dbReference type="ARBA" id="ARBA00048782"/>
    </source>
</evidence>
<dbReference type="InterPro" id="IPR036509">
    <property type="entry name" value="Met_Sox_Rdtase_MsrA_sf"/>
</dbReference>
<evidence type="ECO:0000313" key="7">
    <source>
        <dbReference type="Proteomes" id="UP000011910"/>
    </source>
</evidence>
<dbReference type="GO" id="GO:0034599">
    <property type="term" value="P:cellular response to oxidative stress"/>
    <property type="evidence" value="ECO:0007669"/>
    <property type="project" value="TreeGrafter"/>
</dbReference>
<dbReference type="InterPro" id="IPR050162">
    <property type="entry name" value="MsrA_MetSO_reductase"/>
</dbReference>
<dbReference type="PANTHER" id="PTHR42799:SF13">
    <property type="entry name" value="PEPTIDE METHIONINE SULFOXIDE REDUCTASE"/>
    <property type="match status" value="1"/>
</dbReference>
<name>M7N7X7_9BACT</name>
<accession>M7N7X7</accession>
<dbReference type="PANTHER" id="PTHR42799">
    <property type="entry name" value="MITOCHONDRIAL PEPTIDE METHIONINE SULFOXIDE REDUCTASE"/>
    <property type="match status" value="1"/>
</dbReference>
<dbReference type="RefSeq" id="WP_009194928.1">
    <property type="nucleotide sequence ID" value="NZ_AODQ01000028.1"/>
</dbReference>
<dbReference type="GO" id="GO:0033744">
    <property type="term" value="F:L-methionine:thioredoxin-disulfide S-oxidoreductase activity"/>
    <property type="evidence" value="ECO:0007669"/>
    <property type="project" value="RHEA"/>
</dbReference>
<sequence>MPANAAPPAAATETATFALGCFWKPDALFGLQQGVVRTRVGYAGGSSPAPTYRSLGNHIESLQLEHDPQQIGYEQLLDFFFSWHTPTRPPYKRQYASAIFYHTPAQHQQALAKKEGRTAAEHQGSYAVLPL</sequence>
<dbReference type="Gene3D" id="3.30.1060.10">
    <property type="entry name" value="Peptide methionine sulphoxide reductase MsrA"/>
    <property type="match status" value="1"/>
</dbReference>
<evidence type="ECO:0000256" key="3">
    <source>
        <dbReference type="ARBA" id="ARBA00047806"/>
    </source>
</evidence>
<dbReference type="Proteomes" id="UP000011910">
    <property type="component" value="Unassembled WGS sequence"/>
</dbReference>
<protein>
    <recommendedName>
        <fullName evidence="1">peptide-methionine (S)-S-oxide reductase</fullName>
        <ecNumber evidence="1">1.8.4.11</ecNumber>
    </recommendedName>
</protein>
<dbReference type="EMBL" id="AODQ01000028">
    <property type="protein sequence ID" value="EMR03352.1"/>
    <property type="molecule type" value="Genomic_DNA"/>
</dbReference>
<dbReference type="GO" id="GO:0008113">
    <property type="term" value="F:peptide-methionine (S)-S-oxide reductase activity"/>
    <property type="evidence" value="ECO:0007669"/>
    <property type="project" value="UniProtKB-EC"/>
</dbReference>
<dbReference type="SUPFAM" id="SSF55068">
    <property type="entry name" value="Peptide methionine sulfoxide reductase"/>
    <property type="match status" value="1"/>
</dbReference>
<evidence type="ECO:0000256" key="1">
    <source>
        <dbReference type="ARBA" id="ARBA00012502"/>
    </source>
</evidence>
<keyword evidence="7" id="KW-1185">Reference proteome</keyword>
<proteinExistence type="predicted"/>
<comment type="caution">
    <text evidence="6">The sequence shown here is derived from an EMBL/GenBank/DDBJ whole genome shotgun (WGS) entry which is preliminary data.</text>
</comment>
<keyword evidence="2 6" id="KW-0560">Oxidoreductase</keyword>
<evidence type="ECO:0000313" key="6">
    <source>
        <dbReference type="EMBL" id="EMR03352.1"/>
    </source>
</evidence>
<comment type="catalytic activity">
    <reaction evidence="4">
        <text>[thioredoxin]-disulfide + L-methionine + H2O = L-methionine (S)-S-oxide + [thioredoxin]-dithiol</text>
        <dbReference type="Rhea" id="RHEA:19993"/>
        <dbReference type="Rhea" id="RHEA-COMP:10698"/>
        <dbReference type="Rhea" id="RHEA-COMP:10700"/>
        <dbReference type="ChEBI" id="CHEBI:15377"/>
        <dbReference type="ChEBI" id="CHEBI:29950"/>
        <dbReference type="ChEBI" id="CHEBI:50058"/>
        <dbReference type="ChEBI" id="CHEBI:57844"/>
        <dbReference type="ChEBI" id="CHEBI:58772"/>
        <dbReference type="EC" id="1.8.4.11"/>
    </reaction>
</comment>
<organism evidence="6 7">
    <name type="scientific">Cesiribacter andamanensis AMV16</name>
    <dbReference type="NCBI Taxonomy" id="1279009"/>
    <lineage>
        <taxon>Bacteria</taxon>
        <taxon>Pseudomonadati</taxon>
        <taxon>Bacteroidota</taxon>
        <taxon>Cytophagia</taxon>
        <taxon>Cytophagales</taxon>
        <taxon>Cesiribacteraceae</taxon>
        <taxon>Cesiribacter</taxon>
    </lineage>
</organism>
<dbReference type="STRING" id="1279009.ADICEAN_01530"/>
<dbReference type="eggNOG" id="COG0225">
    <property type="taxonomic scope" value="Bacteria"/>
</dbReference>